<name>A0A150PTY9_SORCE</name>
<evidence type="ECO:0000313" key="3">
    <source>
        <dbReference type="Proteomes" id="UP000075604"/>
    </source>
</evidence>
<organism evidence="2 3">
    <name type="scientific">Sorangium cellulosum</name>
    <name type="common">Polyangium cellulosum</name>
    <dbReference type="NCBI Taxonomy" id="56"/>
    <lineage>
        <taxon>Bacteria</taxon>
        <taxon>Pseudomonadati</taxon>
        <taxon>Myxococcota</taxon>
        <taxon>Polyangia</taxon>
        <taxon>Polyangiales</taxon>
        <taxon>Polyangiaceae</taxon>
        <taxon>Sorangium</taxon>
    </lineage>
</organism>
<evidence type="ECO:0000313" key="2">
    <source>
        <dbReference type="EMBL" id="KYF59144.1"/>
    </source>
</evidence>
<dbReference type="Gene3D" id="3.40.630.30">
    <property type="match status" value="1"/>
</dbReference>
<proteinExistence type="predicted"/>
<accession>A0A150PTY9</accession>
<dbReference type="InterPro" id="IPR000182">
    <property type="entry name" value="GNAT_dom"/>
</dbReference>
<protein>
    <recommendedName>
        <fullName evidence="1">N-acetyltransferase domain-containing protein</fullName>
    </recommendedName>
</protein>
<reference evidence="2 3" key="1">
    <citation type="submission" date="2014-02" db="EMBL/GenBank/DDBJ databases">
        <title>The small core and large imbalanced accessory genome model reveals a collaborative survival strategy of Sorangium cellulosum strains in nature.</title>
        <authorList>
            <person name="Han K."/>
            <person name="Peng R."/>
            <person name="Blom J."/>
            <person name="Li Y.-Z."/>
        </authorList>
    </citation>
    <scope>NUCLEOTIDE SEQUENCE [LARGE SCALE GENOMIC DNA]</scope>
    <source>
        <strain evidence="2 3">So0157-18</strain>
    </source>
</reference>
<comment type="caution">
    <text evidence="2">The sequence shown here is derived from an EMBL/GenBank/DDBJ whole genome shotgun (WGS) entry which is preliminary data.</text>
</comment>
<dbReference type="Pfam" id="PF00583">
    <property type="entry name" value="Acetyltransf_1"/>
    <property type="match status" value="1"/>
</dbReference>
<dbReference type="GO" id="GO:0016747">
    <property type="term" value="F:acyltransferase activity, transferring groups other than amino-acyl groups"/>
    <property type="evidence" value="ECO:0007669"/>
    <property type="project" value="InterPro"/>
</dbReference>
<gene>
    <name evidence="2" type="ORF">BE04_36705</name>
</gene>
<dbReference type="Proteomes" id="UP000075604">
    <property type="component" value="Unassembled WGS sequence"/>
</dbReference>
<dbReference type="PROSITE" id="PS51186">
    <property type="entry name" value="GNAT"/>
    <property type="match status" value="1"/>
</dbReference>
<dbReference type="CDD" id="cd04301">
    <property type="entry name" value="NAT_SF"/>
    <property type="match status" value="1"/>
</dbReference>
<dbReference type="SUPFAM" id="SSF55729">
    <property type="entry name" value="Acyl-CoA N-acyltransferases (Nat)"/>
    <property type="match status" value="1"/>
</dbReference>
<dbReference type="EMBL" id="JELX01001396">
    <property type="protein sequence ID" value="KYF59144.1"/>
    <property type="molecule type" value="Genomic_DNA"/>
</dbReference>
<evidence type="ECO:0000259" key="1">
    <source>
        <dbReference type="PROSITE" id="PS51186"/>
    </source>
</evidence>
<dbReference type="AlphaFoldDB" id="A0A150PTY9"/>
<sequence length="176" mass="19391">MTAPQAVSLDAAAPSDAALLSNLLELYIHDLSDVFPGLELGPDGRFGYDKLPLYWSERERRFALIVRCAGRIAGFVLATRGSPAADNPDVLDVAEFFIVRRYRRSGVGRRAAVLLWQRFPGAWIVRVSEGNAGALAFWRSVVAEFTSGAATETTRPGRPHPWRVFSFESAPVRTTL</sequence>
<feature type="domain" description="N-acetyltransferase" evidence="1">
    <location>
        <begin position="21"/>
        <end position="168"/>
    </location>
</feature>
<dbReference type="InterPro" id="IPR016181">
    <property type="entry name" value="Acyl_CoA_acyltransferase"/>
</dbReference>